<dbReference type="SUPFAM" id="SSF49777">
    <property type="entry name" value="PEBP-like"/>
    <property type="match status" value="1"/>
</dbReference>
<dbReference type="PANTHER" id="PTHR30289:SF1">
    <property type="entry name" value="PEBP (PHOSPHATIDYLETHANOLAMINE-BINDING PROTEIN) FAMILY PROTEIN"/>
    <property type="match status" value="1"/>
</dbReference>
<dbReference type="EMBL" id="MFFV01000055">
    <property type="protein sequence ID" value="OGF18508.1"/>
    <property type="molecule type" value="Genomic_DNA"/>
</dbReference>
<dbReference type="AlphaFoldDB" id="A0A1F5RVU1"/>
<reference evidence="1 2" key="1">
    <citation type="journal article" date="2016" name="Nat. Commun.">
        <title>Thousands of microbial genomes shed light on interconnected biogeochemical processes in an aquifer system.</title>
        <authorList>
            <person name="Anantharaman K."/>
            <person name="Brown C.T."/>
            <person name="Hug L.A."/>
            <person name="Sharon I."/>
            <person name="Castelle C.J."/>
            <person name="Probst A.J."/>
            <person name="Thomas B.C."/>
            <person name="Singh A."/>
            <person name="Wilkins M.J."/>
            <person name="Karaoz U."/>
            <person name="Brodie E.L."/>
            <person name="Williams K.H."/>
            <person name="Hubbard S.S."/>
            <person name="Banfield J.F."/>
        </authorList>
    </citation>
    <scope>NUCLEOTIDE SEQUENCE [LARGE SCALE GENOMIC DNA]</scope>
</reference>
<protein>
    <submittedName>
        <fullName evidence="1">Kinase inhibitor</fullName>
    </submittedName>
</protein>
<dbReference type="Gene3D" id="3.90.280.10">
    <property type="entry name" value="PEBP-like"/>
    <property type="match status" value="1"/>
</dbReference>
<dbReference type="CDD" id="cd00865">
    <property type="entry name" value="PEBP_bact_arch"/>
    <property type="match status" value="1"/>
</dbReference>
<dbReference type="Pfam" id="PF01161">
    <property type="entry name" value="PBP"/>
    <property type="match status" value="1"/>
</dbReference>
<dbReference type="PANTHER" id="PTHR30289">
    <property type="entry name" value="UNCHARACTERIZED PROTEIN YBCL-RELATED"/>
    <property type="match status" value="1"/>
</dbReference>
<evidence type="ECO:0000313" key="1">
    <source>
        <dbReference type="EMBL" id="OGF18508.1"/>
    </source>
</evidence>
<proteinExistence type="predicted"/>
<sequence length="146" mass="15919">MQLTSPQFKNSDYLPDKYGCQGTNINPPLTINEVPAGAKSLALIVDDPDAPRGTWVHWVVFNIAPDTSEISEGSVPAGATQGINDFGKTSYGEPCPPFGEHRYFFKLYALDTTLDLDSKTTKQYLEQAMAGHVLAPAEIIGLFARK</sequence>
<dbReference type="InterPro" id="IPR005247">
    <property type="entry name" value="YbhB_YbcL/LppC-like"/>
</dbReference>
<dbReference type="InterPro" id="IPR036610">
    <property type="entry name" value="PEBP-like_sf"/>
</dbReference>
<comment type="caution">
    <text evidence="1">The sequence shown here is derived from an EMBL/GenBank/DDBJ whole genome shotgun (WGS) entry which is preliminary data.</text>
</comment>
<organism evidence="1 2">
    <name type="scientific">Candidatus Falkowbacteria bacterium RIFCSPLOWO2_02_FULL_45_15</name>
    <dbReference type="NCBI Taxonomy" id="1797988"/>
    <lineage>
        <taxon>Bacteria</taxon>
        <taxon>Candidatus Falkowiibacteriota</taxon>
    </lineage>
</organism>
<accession>A0A1F5RVU1</accession>
<evidence type="ECO:0000313" key="2">
    <source>
        <dbReference type="Proteomes" id="UP000177878"/>
    </source>
</evidence>
<dbReference type="NCBIfam" id="TIGR00481">
    <property type="entry name" value="YbhB/YbcL family Raf kinase inhibitor-like protein"/>
    <property type="match status" value="1"/>
</dbReference>
<dbReference type="STRING" id="1797988.A3I35_04240"/>
<gene>
    <name evidence="1" type="ORF">A3I35_04240</name>
</gene>
<name>A0A1F5RVU1_9BACT</name>
<dbReference type="Proteomes" id="UP000177878">
    <property type="component" value="Unassembled WGS sequence"/>
</dbReference>
<dbReference type="InterPro" id="IPR008914">
    <property type="entry name" value="PEBP"/>
</dbReference>